<feature type="transmembrane region" description="Helical" evidence="1">
    <location>
        <begin position="12"/>
        <end position="32"/>
    </location>
</feature>
<organism evidence="2 3">
    <name type="scientific">Zooshikella ganghwensis</name>
    <dbReference type="NCBI Taxonomy" id="202772"/>
    <lineage>
        <taxon>Bacteria</taxon>
        <taxon>Pseudomonadati</taxon>
        <taxon>Pseudomonadota</taxon>
        <taxon>Gammaproteobacteria</taxon>
        <taxon>Oceanospirillales</taxon>
        <taxon>Zooshikellaceae</taxon>
        <taxon>Zooshikella</taxon>
    </lineage>
</organism>
<sequence>MLEKHPELRHKLFMSFVGLFVTHLIAWNVYIYSQMSSNQREFLILKAWINENFAKKTTIKSLEAKIDSKFETITQRFDDINKRLDFIILLNQGTPHDE</sequence>
<evidence type="ECO:0000256" key="1">
    <source>
        <dbReference type="SAM" id="Phobius"/>
    </source>
</evidence>
<keyword evidence="1" id="KW-0812">Transmembrane</keyword>
<proteinExistence type="predicted"/>
<keyword evidence="1" id="KW-0472">Membrane</keyword>
<dbReference type="Proteomes" id="UP000257039">
    <property type="component" value="Unassembled WGS sequence"/>
</dbReference>
<gene>
    <name evidence="2" type="ORF">B9G39_29805</name>
</gene>
<dbReference type="RefSeq" id="WP_094790056.1">
    <property type="nucleotide sequence ID" value="NZ_NDXW01000012.1"/>
</dbReference>
<accession>A0A4P9VDP4</accession>
<name>A0A4P9VDP4_9GAMM</name>
<protein>
    <submittedName>
        <fullName evidence="2">Uncharacterized protein</fullName>
    </submittedName>
</protein>
<comment type="caution">
    <text evidence="2">The sequence shown here is derived from an EMBL/GenBank/DDBJ whole genome shotgun (WGS) entry which is preliminary data.</text>
</comment>
<dbReference type="EMBL" id="NDXW01000012">
    <property type="protein sequence ID" value="RDH41198.1"/>
    <property type="molecule type" value="Genomic_DNA"/>
</dbReference>
<reference evidence="2 3" key="1">
    <citation type="submission" date="2017-04" db="EMBL/GenBank/DDBJ databases">
        <title>Draft genome sequence of Zooshikella ganghwensis VG4 isolated from Red Sea sediments.</title>
        <authorList>
            <person name="Rehman Z."/>
            <person name="Alam I."/>
            <person name="Kamau A."/>
            <person name="Bajic V."/>
            <person name="Leiknes T."/>
        </authorList>
    </citation>
    <scope>NUCLEOTIDE SEQUENCE [LARGE SCALE GENOMIC DNA]</scope>
    <source>
        <strain evidence="2 3">VG4</strain>
    </source>
</reference>
<evidence type="ECO:0000313" key="3">
    <source>
        <dbReference type="Proteomes" id="UP000257039"/>
    </source>
</evidence>
<dbReference type="AlphaFoldDB" id="A0A4P9VDP4"/>
<keyword evidence="1" id="KW-1133">Transmembrane helix</keyword>
<keyword evidence="3" id="KW-1185">Reference proteome</keyword>
<evidence type="ECO:0000313" key="2">
    <source>
        <dbReference type="EMBL" id="RDH41198.1"/>
    </source>
</evidence>